<sequence>MLPVRFQEVAVEHFPVSETEAVVLTAIAVYTAGLALPHNTHRLLSGEGTETGWRVLKLVALLYLAVLLGCTALINFSLGFILALSLVPAAAFVTPHLPKALSAFFLVALSPACTLLFSVFFFQELQEMPVSFQDGWLLYLSVIAQGMLDHYLYGSLVFPLVALLVYPCWLLFWNILFWK</sequence>
<feature type="transmembrane region" description="Helical" evidence="1">
    <location>
        <begin position="156"/>
        <end position="178"/>
    </location>
</feature>
<keyword evidence="1" id="KW-0472">Membrane</keyword>
<dbReference type="PANTHER" id="PTHR13304">
    <property type="entry name" value="GLYCOSYLPHOSPHATIDYLINOSITOL ANCHOR ATTACHMENT 1 PROTEIN"/>
    <property type="match status" value="1"/>
</dbReference>
<accession>A0A834FDD1</accession>
<feature type="transmembrane region" description="Helical" evidence="1">
    <location>
        <begin position="100"/>
        <end position="122"/>
    </location>
</feature>
<evidence type="ECO:0000256" key="1">
    <source>
        <dbReference type="SAM" id="Phobius"/>
    </source>
</evidence>
<name>A0A834FDD1_ORYME</name>
<dbReference type="Proteomes" id="UP000646548">
    <property type="component" value="Unassembled WGS sequence"/>
</dbReference>
<reference evidence="2" key="1">
    <citation type="journal article" name="BMC Genomics">
        <title>Long-read sequencing and de novo genome assembly of marine medaka (Oryzias melastigma).</title>
        <authorList>
            <person name="Liang P."/>
            <person name="Saqib H.S.A."/>
            <person name="Ni X."/>
            <person name="Shen Y."/>
        </authorList>
    </citation>
    <scope>NUCLEOTIDE SEQUENCE</scope>
    <source>
        <strain evidence="2">Bigg-433</strain>
    </source>
</reference>
<evidence type="ECO:0000313" key="2">
    <source>
        <dbReference type="EMBL" id="KAF6730261.1"/>
    </source>
</evidence>
<organism evidence="2 3">
    <name type="scientific">Oryzias melastigma</name>
    <name type="common">Marine medaka</name>
    <dbReference type="NCBI Taxonomy" id="30732"/>
    <lineage>
        <taxon>Eukaryota</taxon>
        <taxon>Metazoa</taxon>
        <taxon>Chordata</taxon>
        <taxon>Craniata</taxon>
        <taxon>Vertebrata</taxon>
        <taxon>Euteleostomi</taxon>
        <taxon>Actinopterygii</taxon>
        <taxon>Neopterygii</taxon>
        <taxon>Teleostei</taxon>
        <taxon>Neoteleostei</taxon>
        <taxon>Acanthomorphata</taxon>
        <taxon>Ovalentaria</taxon>
        <taxon>Atherinomorphae</taxon>
        <taxon>Beloniformes</taxon>
        <taxon>Adrianichthyidae</taxon>
        <taxon>Oryziinae</taxon>
        <taxon>Oryzias</taxon>
    </lineage>
</organism>
<feature type="transmembrane region" description="Helical" evidence="1">
    <location>
        <begin position="60"/>
        <end position="93"/>
    </location>
</feature>
<feature type="transmembrane region" description="Helical" evidence="1">
    <location>
        <begin position="21"/>
        <end position="40"/>
    </location>
</feature>
<keyword evidence="1" id="KW-0812">Transmembrane</keyword>
<protein>
    <submittedName>
        <fullName evidence="2">Glycosylphosphatidylinositol anchor attachment 1 protein</fullName>
    </submittedName>
</protein>
<evidence type="ECO:0000313" key="3">
    <source>
        <dbReference type="Proteomes" id="UP000646548"/>
    </source>
</evidence>
<dbReference type="PANTHER" id="PTHR13304:SF0">
    <property type="entry name" value="GLYCOSYLPHOSPHATIDYLINOSITOL ANCHOR ATTACHMENT 1 PROTEIN"/>
    <property type="match status" value="1"/>
</dbReference>
<dbReference type="GO" id="GO:0042765">
    <property type="term" value="C:GPI-anchor transamidase complex"/>
    <property type="evidence" value="ECO:0007669"/>
    <property type="project" value="InterPro"/>
</dbReference>
<comment type="caution">
    <text evidence="2">The sequence shown here is derived from an EMBL/GenBank/DDBJ whole genome shotgun (WGS) entry which is preliminary data.</text>
</comment>
<proteinExistence type="predicted"/>
<gene>
    <name evidence="2" type="ORF">FQA47_008760</name>
</gene>
<dbReference type="GO" id="GO:0016255">
    <property type="term" value="P:attachment of GPI anchor to protein"/>
    <property type="evidence" value="ECO:0007669"/>
    <property type="project" value="TreeGrafter"/>
</dbReference>
<dbReference type="AlphaFoldDB" id="A0A834FDD1"/>
<dbReference type="Pfam" id="PF04114">
    <property type="entry name" value="Gaa1"/>
    <property type="match status" value="1"/>
</dbReference>
<keyword evidence="1" id="KW-1133">Transmembrane helix</keyword>
<dbReference type="EMBL" id="WKFB01000242">
    <property type="protein sequence ID" value="KAF6730261.1"/>
    <property type="molecule type" value="Genomic_DNA"/>
</dbReference>
<dbReference type="InterPro" id="IPR007246">
    <property type="entry name" value="Gaa1"/>
</dbReference>